<dbReference type="OrthoDB" id="44467at2759"/>
<dbReference type="PANTHER" id="PTHR45788">
    <property type="entry name" value="SUCCINATE/FUMARATE MITOCHONDRIAL TRANSPORTER-RELATED"/>
    <property type="match status" value="1"/>
</dbReference>
<dbReference type="Pfam" id="PF00153">
    <property type="entry name" value="Mito_carr"/>
    <property type="match status" value="3"/>
</dbReference>
<dbReference type="SUPFAM" id="SSF103506">
    <property type="entry name" value="Mitochondrial carrier"/>
    <property type="match status" value="1"/>
</dbReference>
<proteinExistence type="inferred from homology"/>
<evidence type="ECO:0000256" key="6">
    <source>
        <dbReference type="ARBA" id="ARBA00022989"/>
    </source>
</evidence>
<keyword evidence="7" id="KW-0496">Mitochondrion</keyword>
<protein>
    <recommendedName>
        <fullName evidence="9">Citrate transport protein</fullName>
    </recommendedName>
</protein>
<dbReference type="GO" id="GO:0031966">
    <property type="term" value="C:mitochondrial membrane"/>
    <property type="evidence" value="ECO:0007669"/>
    <property type="project" value="UniProtKB-SubCell"/>
</dbReference>
<evidence type="ECO:0000256" key="4">
    <source>
        <dbReference type="ARBA" id="ARBA00022692"/>
    </source>
</evidence>
<dbReference type="PROSITE" id="PS50920">
    <property type="entry name" value="SOLCAR"/>
    <property type="match status" value="2"/>
</dbReference>
<feature type="repeat" description="Solcar" evidence="10">
    <location>
        <begin position="241"/>
        <end position="326"/>
    </location>
</feature>
<organism evidence="12 13">
    <name type="scientific">Bugula neritina</name>
    <name type="common">Brown bryozoan</name>
    <name type="synonym">Sertularia neritina</name>
    <dbReference type="NCBI Taxonomy" id="10212"/>
    <lineage>
        <taxon>Eukaryota</taxon>
        <taxon>Metazoa</taxon>
        <taxon>Spiralia</taxon>
        <taxon>Lophotrochozoa</taxon>
        <taxon>Bryozoa</taxon>
        <taxon>Gymnolaemata</taxon>
        <taxon>Cheilostomatida</taxon>
        <taxon>Flustrina</taxon>
        <taxon>Buguloidea</taxon>
        <taxon>Bugulidae</taxon>
        <taxon>Bugula</taxon>
    </lineage>
</organism>
<sequence length="334" mass="36783">MNSFGYAIQPFSEAQKVKLGSFSKSDLVTMIQHVNLDLVVRCLLEKYTMGKNSGNSSFSDPFQRPSAQMMASANSGSSFLPSQKSLKGIIAGGLTGGIEICITFPTEFVKTQLQLDQKTGATKKFGSFEEFKKRNVDHTGNLSTNKKLLCGLGAGICEAIFAVTPMETVKVKFIDDRNRAQPRFKGFFHGVGMIIKEQGVSGVYKGLTATMMKQGSNQAIRFFVVESFKEWYKDGDSKKHIPKPVVGVFGAIAGAASVYGNTPIDVVKTRMQGLEAHKYKNTLDCAVKIFKNEGPKAFYKGTVPRLGRVCLDVAITFMIYDSFMELFNKVWVTD</sequence>
<dbReference type="GO" id="GO:0006843">
    <property type="term" value="P:mitochondrial citrate transmembrane transport"/>
    <property type="evidence" value="ECO:0007669"/>
    <property type="project" value="TreeGrafter"/>
</dbReference>
<evidence type="ECO:0000256" key="10">
    <source>
        <dbReference type="PROSITE-ProRule" id="PRU00282"/>
    </source>
</evidence>
<evidence type="ECO:0000256" key="7">
    <source>
        <dbReference type="ARBA" id="ARBA00023128"/>
    </source>
</evidence>
<evidence type="ECO:0000313" key="12">
    <source>
        <dbReference type="EMBL" id="KAF6036334.1"/>
    </source>
</evidence>
<evidence type="ECO:0000256" key="9">
    <source>
        <dbReference type="ARBA" id="ARBA00042640"/>
    </source>
</evidence>
<comment type="similarity">
    <text evidence="2 11">Belongs to the mitochondrial carrier (TC 2.A.29) family.</text>
</comment>
<keyword evidence="13" id="KW-1185">Reference proteome</keyword>
<evidence type="ECO:0000256" key="2">
    <source>
        <dbReference type="ARBA" id="ARBA00006375"/>
    </source>
</evidence>
<dbReference type="AlphaFoldDB" id="A0A7J7KEI2"/>
<feature type="repeat" description="Solcar" evidence="10">
    <location>
        <begin position="145"/>
        <end position="231"/>
    </location>
</feature>
<evidence type="ECO:0000256" key="8">
    <source>
        <dbReference type="ARBA" id="ARBA00023136"/>
    </source>
</evidence>
<evidence type="ECO:0000313" key="13">
    <source>
        <dbReference type="Proteomes" id="UP000593567"/>
    </source>
</evidence>
<comment type="subcellular location">
    <subcellularLocation>
        <location evidence="1">Mitochondrion membrane</location>
        <topology evidence="1">Multi-pass membrane protein</topology>
    </subcellularLocation>
</comment>
<gene>
    <name evidence="12" type="ORF">EB796_005358</name>
</gene>
<dbReference type="InterPro" id="IPR018108">
    <property type="entry name" value="MCP_transmembrane"/>
</dbReference>
<keyword evidence="3 11" id="KW-0813">Transport</keyword>
<evidence type="ECO:0000256" key="5">
    <source>
        <dbReference type="ARBA" id="ARBA00022737"/>
    </source>
</evidence>
<dbReference type="Gene3D" id="1.50.40.10">
    <property type="entry name" value="Mitochondrial carrier domain"/>
    <property type="match status" value="1"/>
</dbReference>
<evidence type="ECO:0000256" key="1">
    <source>
        <dbReference type="ARBA" id="ARBA00004225"/>
    </source>
</evidence>
<dbReference type="InterPro" id="IPR049563">
    <property type="entry name" value="TXTP-like"/>
</dbReference>
<dbReference type="PANTHER" id="PTHR45788:SF4">
    <property type="entry name" value="TRICARBOXYLATE TRANSPORT PROTEIN, MITOCHONDRIAL"/>
    <property type="match status" value="1"/>
</dbReference>
<keyword evidence="4 10" id="KW-0812">Transmembrane</keyword>
<evidence type="ECO:0000256" key="11">
    <source>
        <dbReference type="RuleBase" id="RU000488"/>
    </source>
</evidence>
<accession>A0A7J7KEI2</accession>
<keyword evidence="6" id="KW-1133">Transmembrane helix</keyword>
<name>A0A7J7KEI2_BUGNE</name>
<reference evidence="12" key="1">
    <citation type="submission" date="2020-06" db="EMBL/GenBank/DDBJ databases">
        <title>Draft genome of Bugula neritina, a colonial animal packing powerful symbionts and potential medicines.</title>
        <authorList>
            <person name="Rayko M."/>
        </authorList>
    </citation>
    <scope>NUCLEOTIDE SEQUENCE [LARGE SCALE GENOMIC DNA]</scope>
    <source>
        <strain evidence="12">Kwan_BN1</strain>
    </source>
</reference>
<keyword evidence="8 10" id="KW-0472">Membrane</keyword>
<keyword evidence="5" id="KW-0677">Repeat</keyword>
<evidence type="ECO:0000256" key="3">
    <source>
        <dbReference type="ARBA" id="ARBA00022448"/>
    </source>
</evidence>
<comment type="caution">
    <text evidence="12">The sequence shown here is derived from an EMBL/GenBank/DDBJ whole genome shotgun (WGS) entry which is preliminary data.</text>
</comment>
<dbReference type="EMBL" id="VXIV02000745">
    <property type="protein sequence ID" value="KAF6036334.1"/>
    <property type="molecule type" value="Genomic_DNA"/>
</dbReference>
<dbReference type="InterPro" id="IPR023395">
    <property type="entry name" value="MCP_dom_sf"/>
</dbReference>
<dbReference type="FunFam" id="1.50.40.10:FF:000007">
    <property type="entry name" value="Mitochondrial tricarboxylate transport protein-like"/>
    <property type="match status" value="1"/>
</dbReference>
<dbReference type="Proteomes" id="UP000593567">
    <property type="component" value="Unassembled WGS sequence"/>
</dbReference>
<dbReference type="GO" id="GO:0071913">
    <property type="term" value="F:citrate secondary active transmembrane transporter activity"/>
    <property type="evidence" value="ECO:0007669"/>
    <property type="project" value="TreeGrafter"/>
</dbReference>